<dbReference type="SUPFAM" id="SSF56672">
    <property type="entry name" value="DNA/RNA polymerases"/>
    <property type="match status" value="1"/>
</dbReference>
<dbReference type="InterPro" id="IPR043502">
    <property type="entry name" value="DNA/RNA_pol_sf"/>
</dbReference>
<dbReference type="EMBL" id="FR908079">
    <property type="protein sequence ID" value="CDQ87690.1"/>
    <property type="molecule type" value="Genomic_DNA"/>
</dbReference>
<sequence length="182" mass="20834">MPNFAILFILVVELLFLDIQNNAHLYGLTIFNKEIYISQLADDITLFLRDKDQVAHALNAVTAFSIASGLKLNVSKCEIKCLFDSDDKEIENIPVKDCVKYLRIHLSKNHLVRQHLKFSPKIKTTKTIFNNWLQRDLSTLGRVLLSKAEGLSCFVYPSLSLCVNPATCKEINKTFLDFIWKN</sequence>
<evidence type="ECO:0000313" key="3">
    <source>
        <dbReference type="EMBL" id="CDQ87690.1"/>
    </source>
</evidence>
<dbReference type="Pfam" id="PF00078">
    <property type="entry name" value="RVT_1"/>
    <property type="match status" value="1"/>
</dbReference>
<dbReference type="AlphaFoldDB" id="A0A060YEZ2"/>
<dbReference type="PANTHER" id="PTHR31635">
    <property type="entry name" value="REVERSE TRANSCRIPTASE DOMAIN-CONTAINING PROTEIN-RELATED"/>
    <property type="match status" value="1"/>
</dbReference>
<keyword evidence="1" id="KW-0732">Signal</keyword>
<proteinExistence type="predicted"/>
<protein>
    <recommendedName>
        <fullName evidence="2">Reverse transcriptase domain-containing protein</fullName>
    </recommendedName>
</protein>
<dbReference type="PANTHER" id="PTHR31635:SF196">
    <property type="entry name" value="REVERSE TRANSCRIPTASE DOMAIN-CONTAINING PROTEIN-RELATED"/>
    <property type="match status" value="1"/>
</dbReference>
<feature type="domain" description="Reverse transcriptase" evidence="2">
    <location>
        <begin position="5"/>
        <end position="102"/>
    </location>
</feature>
<evidence type="ECO:0000259" key="2">
    <source>
        <dbReference type="Pfam" id="PF00078"/>
    </source>
</evidence>
<evidence type="ECO:0000313" key="4">
    <source>
        <dbReference type="Proteomes" id="UP000193380"/>
    </source>
</evidence>
<dbReference type="Proteomes" id="UP000193380">
    <property type="component" value="Unassembled WGS sequence"/>
</dbReference>
<reference evidence="3" key="2">
    <citation type="submission" date="2014-03" db="EMBL/GenBank/DDBJ databases">
        <authorList>
            <person name="Genoscope - CEA"/>
        </authorList>
    </citation>
    <scope>NUCLEOTIDE SEQUENCE</scope>
</reference>
<reference evidence="3" key="1">
    <citation type="journal article" date="2014" name="Nat. Commun.">
        <title>The rainbow trout genome provides novel insights into evolution after whole-genome duplication in vertebrates.</title>
        <authorList>
            <person name="Berthelot C."/>
            <person name="Brunet F."/>
            <person name="Chalopin D."/>
            <person name="Juanchich A."/>
            <person name="Bernard M."/>
            <person name="Noel B."/>
            <person name="Bento P."/>
            <person name="Da Silva C."/>
            <person name="Labadie K."/>
            <person name="Alberti A."/>
            <person name="Aury J.M."/>
            <person name="Louis A."/>
            <person name="Dehais P."/>
            <person name="Bardou P."/>
            <person name="Montfort J."/>
            <person name="Klopp C."/>
            <person name="Cabau C."/>
            <person name="Gaspin C."/>
            <person name="Thorgaard G.H."/>
            <person name="Boussaha M."/>
            <person name="Quillet E."/>
            <person name="Guyomard R."/>
            <person name="Galiana D."/>
            <person name="Bobe J."/>
            <person name="Volff J.N."/>
            <person name="Genet C."/>
            <person name="Wincker P."/>
            <person name="Jaillon O."/>
            <person name="Roest Crollius H."/>
            <person name="Guiguen Y."/>
        </authorList>
    </citation>
    <scope>NUCLEOTIDE SEQUENCE [LARGE SCALE GENOMIC DNA]</scope>
</reference>
<name>A0A060YEZ2_ONCMY</name>
<dbReference type="InterPro" id="IPR000477">
    <property type="entry name" value="RT_dom"/>
</dbReference>
<dbReference type="STRING" id="8022.A0A060YEZ2"/>
<organism evidence="3 4">
    <name type="scientific">Oncorhynchus mykiss</name>
    <name type="common">Rainbow trout</name>
    <name type="synonym">Salmo gairdneri</name>
    <dbReference type="NCBI Taxonomy" id="8022"/>
    <lineage>
        <taxon>Eukaryota</taxon>
        <taxon>Metazoa</taxon>
        <taxon>Chordata</taxon>
        <taxon>Craniata</taxon>
        <taxon>Vertebrata</taxon>
        <taxon>Euteleostomi</taxon>
        <taxon>Actinopterygii</taxon>
        <taxon>Neopterygii</taxon>
        <taxon>Teleostei</taxon>
        <taxon>Protacanthopterygii</taxon>
        <taxon>Salmoniformes</taxon>
        <taxon>Salmonidae</taxon>
        <taxon>Salmoninae</taxon>
        <taxon>Oncorhynchus</taxon>
    </lineage>
</organism>
<evidence type="ECO:0000256" key="1">
    <source>
        <dbReference type="SAM" id="SignalP"/>
    </source>
</evidence>
<feature type="chain" id="PRO_5001592067" description="Reverse transcriptase domain-containing protein" evidence="1">
    <location>
        <begin position="24"/>
        <end position="182"/>
    </location>
</feature>
<accession>A0A060YEZ2</accession>
<dbReference type="PaxDb" id="8022-A0A060YEZ2"/>
<gene>
    <name evidence="3" type="ORF">GSONMT00056418001</name>
</gene>
<feature type="signal peptide" evidence="1">
    <location>
        <begin position="1"/>
        <end position="23"/>
    </location>
</feature>